<evidence type="ECO:0000256" key="1">
    <source>
        <dbReference type="SAM" id="MobiDB-lite"/>
    </source>
</evidence>
<feature type="region of interest" description="Disordered" evidence="1">
    <location>
        <begin position="627"/>
        <end position="689"/>
    </location>
</feature>
<feature type="compositionally biased region" description="Basic and acidic residues" evidence="1">
    <location>
        <begin position="666"/>
        <end position="678"/>
    </location>
</feature>
<accession>A0A9K3CYA5</accession>
<comment type="caution">
    <text evidence="2">The sequence shown here is derived from an EMBL/GenBank/DDBJ whole genome shotgun (WGS) entry which is preliminary data.</text>
</comment>
<gene>
    <name evidence="2" type="ORF">KIPB_006153</name>
</gene>
<sequence length="1041" mass="111872">MAVFEAKELRKALRGEGDVSALFTAFVEEVSSSENLTKPEYQDEFILLLTEHPTILERVHDLSTSTMDALLHSLLVICNKNPSDISGEAMCCVSALVMSDGRAFRQLRPTSSTLLQLSLPMYILGEDARLKKAAVDLCLFLVLRHDDLNLSTITSDQRVIQNLAWAERKQSHERYKRLLACTEGVQAMVAEHTVRLKALSDSVGMRETESEEMEARHGVLEDQIIRHAQRLAVLAESAGTYTTSLESLHSKARDHSFHLRRLVRGSEASERGMEDLAGDVSKVSTAVTEAAAAIHGFEASVRADTDSALQAMRDELDAAVAGLSERTQGALTVVSETEATQQALSEVVSAMRSAEAEWADRVAAALDGVAADQQTALDSRDRVIALDAEVKATRQRVLDLEAQATPLHQTVQGIAATREELDRRFSASDADIASCVSSAETLSGLYDKAMASMHTDRVRVEESGRKISALEGRIRGLLSQVQTLRRDQTKTRHHMEGMGETLDAASIRLASLGSQVDGTSTSLQQLESSVVGVIERGTEQLGSAEKELAETRTILRNQSSLMLSEVVQAEMQKERSGLASVQGRPISAVSEASSHSPLSASVSATPMRARDFSALFKTSKAKQASPLLSVSKGGYQPKSPVAPKPASPTRASAPVYPESPHRRPHPLQDRKAEPKAKDAPGASAFPSATSEVSMSVSVPQWVLDNVQWVSEDKAVEALLPLLTPGHPGHGCMSPVEAEAACTQVRDSLGEVHAILEAAPSNVTLKGTRVASHLLACAALCLAMPANAHALWCQDPTLGQLLSIARVVLDQCQVVDRDLGDGRRTPVEIGLVLVLSACASCGAGADALLSSPQLVRDVCHAYLRVPILNLSPGDIEDRATDTCVGLCLYGGASLVDGLVTKRGVAKVTKVNGELARRVTAIMGFARSYCRLSPPPLPFALSLHLPTMACVFRVCRSLFHNDVRFVEGGVGRDLVNSVTGLIASVDKERQRDLQRGQRAGGAEPEAKAREAETLRGLKTAMASLDALRHLKVVRECIAAVGKL</sequence>
<organism evidence="2 3">
    <name type="scientific">Kipferlia bialata</name>
    <dbReference type="NCBI Taxonomy" id="797122"/>
    <lineage>
        <taxon>Eukaryota</taxon>
        <taxon>Metamonada</taxon>
        <taxon>Carpediemonas-like organisms</taxon>
        <taxon>Kipferlia</taxon>
    </lineage>
</organism>
<reference evidence="2 3" key="1">
    <citation type="journal article" date="2018" name="PLoS ONE">
        <title>The draft genome of Kipferlia bialata reveals reductive genome evolution in fornicate parasites.</title>
        <authorList>
            <person name="Tanifuji G."/>
            <person name="Takabayashi S."/>
            <person name="Kume K."/>
            <person name="Takagi M."/>
            <person name="Nakayama T."/>
            <person name="Kamikawa R."/>
            <person name="Inagaki Y."/>
            <person name="Hashimoto T."/>
        </authorList>
    </citation>
    <scope>NUCLEOTIDE SEQUENCE [LARGE SCALE GENOMIC DNA]</scope>
    <source>
        <strain evidence="2">NY0173</strain>
    </source>
</reference>
<dbReference type="AlphaFoldDB" id="A0A9K3CYA5"/>
<protein>
    <submittedName>
        <fullName evidence="2">Uncharacterized protein</fullName>
    </submittedName>
</protein>
<evidence type="ECO:0000313" key="2">
    <source>
        <dbReference type="EMBL" id="GIQ84620.1"/>
    </source>
</evidence>
<evidence type="ECO:0000313" key="3">
    <source>
        <dbReference type="Proteomes" id="UP000265618"/>
    </source>
</evidence>
<dbReference type="Proteomes" id="UP000265618">
    <property type="component" value="Unassembled WGS sequence"/>
</dbReference>
<keyword evidence="3" id="KW-1185">Reference proteome</keyword>
<name>A0A9K3CYA5_9EUKA</name>
<proteinExistence type="predicted"/>
<dbReference type="EMBL" id="BDIP01001546">
    <property type="protein sequence ID" value="GIQ84620.1"/>
    <property type="molecule type" value="Genomic_DNA"/>
</dbReference>